<dbReference type="OrthoDB" id="10265903at2759"/>
<dbReference type="eggNOG" id="KOG4122">
    <property type="taxonomic scope" value="Eukaryota"/>
</dbReference>
<organism evidence="5 6">
    <name type="scientific">Sphaerulina musiva (strain SO2202)</name>
    <name type="common">Poplar stem canker fungus</name>
    <name type="synonym">Septoria musiva</name>
    <dbReference type="NCBI Taxonomy" id="692275"/>
    <lineage>
        <taxon>Eukaryota</taxon>
        <taxon>Fungi</taxon>
        <taxon>Dikarya</taxon>
        <taxon>Ascomycota</taxon>
        <taxon>Pezizomycotina</taxon>
        <taxon>Dothideomycetes</taxon>
        <taxon>Dothideomycetidae</taxon>
        <taxon>Mycosphaerellales</taxon>
        <taxon>Mycosphaerellaceae</taxon>
        <taxon>Sphaerulina</taxon>
    </lineage>
</organism>
<dbReference type="EMBL" id="KB456260">
    <property type="protein sequence ID" value="EMF17287.1"/>
    <property type="molecule type" value="Genomic_DNA"/>
</dbReference>
<evidence type="ECO:0000256" key="1">
    <source>
        <dbReference type="ARBA" id="ARBA00007645"/>
    </source>
</evidence>
<dbReference type="SUPFAM" id="SSF57840">
    <property type="entry name" value="Ribosomal protein L36"/>
    <property type="match status" value="1"/>
</dbReference>
<dbReference type="AlphaFoldDB" id="N1QM07"/>
<keyword evidence="6" id="KW-1185">Reference proteome</keyword>
<dbReference type="HAMAP" id="MF_00251">
    <property type="entry name" value="Ribosomal_bL36"/>
    <property type="match status" value="1"/>
</dbReference>
<dbReference type="GO" id="GO:0003735">
    <property type="term" value="F:structural constituent of ribosome"/>
    <property type="evidence" value="ECO:0007669"/>
    <property type="project" value="InterPro"/>
</dbReference>
<dbReference type="HOGENOM" id="CLU_135723_1_1_1"/>
<evidence type="ECO:0000313" key="6">
    <source>
        <dbReference type="Proteomes" id="UP000016931"/>
    </source>
</evidence>
<dbReference type="InterPro" id="IPR000473">
    <property type="entry name" value="Ribosomal_bL36"/>
</dbReference>
<dbReference type="Proteomes" id="UP000016931">
    <property type="component" value="Unassembled WGS sequence"/>
</dbReference>
<evidence type="ECO:0000256" key="4">
    <source>
        <dbReference type="RuleBase" id="RU000570"/>
    </source>
</evidence>
<dbReference type="NCBIfam" id="TIGR01022">
    <property type="entry name" value="rpmJ_bact"/>
    <property type="match status" value="1"/>
</dbReference>
<dbReference type="GO" id="GO:0005840">
    <property type="term" value="C:ribosome"/>
    <property type="evidence" value="ECO:0007669"/>
    <property type="project" value="UniProtKB-KW"/>
</dbReference>
<dbReference type="GeneID" id="27900732"/>
<dbReference type="STRING" id="692275.N1QM07"/>
<dbReference type="InterPro" id="IPR052010">
    <property type="entry name" value="Ribosomal_LSU_bL36"/>
</dbReference>
<accession>N1QM07</accession>
<protein>
    <recommendedName>
        <fullName evidence="4">Ribosomal protein</fullName>
    </recommendedName>
</protein>
<keyword evidence="2 4" id="KW-0689">Ribosomal protein</keyword>
<dbReference type="GO" id="GO:0006412">
    <property type="term" value="P:translation"/>
    <property type="evidence" value="ECO:0007669"/>
    <property type="project" value="InterPro"/>
</dbReference>
<comment type="similarity">
    <text evidence="1 4">Belongs to the bacterial ribosomal protein bL36 family.</text>
</comment>
<dbReference type="PANTHER" id="PTHR18804">
    <property type="entry name" value="RIBOSOMAL PROTEIN"/>
    <property type="match status" value="1"/>
</dbReference>
<dbReference type="PANTHER" id="PTHR18804:SF16">
    <property type="entry name" value="RIBOSOMAL PROTEIN"/>
    <property type="match status" value="1"/>
</dbReference>
<sequence length="112" mass="12604">MLAVRSVLRQSLQIQSAASWLCRSTAPAQRQLNTSTKSNALQTRRQGTVLGALQPWWYQAASRALAEQQVRGMKVRSSVKKLCDGCKSVRRKSGKYVYIICSKNPKHKQRQG</sequence>
<dbReference type="Pfam" id="PF00444">
    <property type="entry name" value="Ribosomal_L36"/>
    <property type="match status" value="1"/>
</dbReference>
<gene>
    <name evidence="5" type="ORF">SEPMUDRAFT_146354</name>
</gene>
<dbReference type="InterPro" id="IPR035977">
    <property type="entry name" value="Ribosomal_bL36_sp"/>
</dbReference>
<evidence type="ECO:0000313" key="5">
    <source>
        <dbReference type="EMBL" id="EMF17287.1"/>
    </source>
</evidence>
<evidence type="ECO:0000256" key="2">
    <source>
        <dbReference type="ARBA" id="ARBA00022980"/>
    </source>
</evidence>
<name>N1QM07_SPHMS</name>
<dbReference type="GO" id="GO:1990904">
    <property type="term" value="C:ribonucleoprotein complex"/>
    <property type="evidence" value="ECO:0007669"/>
    <property type="project" value="UniProtKB-KW"/>
</dbReference>
<evidence type="ECO:0000256" key="3">
    <source>
        <dbReference type="ARBA" id="ARBA00023274"/>
    </source>
</evidence>
<proteinExistence type="inferred from homology"/>
<keyword evidence="3 4" id="KW-0687">Ribonucleoprotein</keyword>
<dbReference type="RefSeq" id="XP_016765408.1">
    <property type="nucleotide sequence ID" value="XM_016903595.1"/>
</dbReference>
<reference evidence="5 6" key="1">
    <citation type="journal article" date="2012" name="PLoS Pathog.">
        <title>Diverse lifestyles and strategies of plant pathogenesis encoded in the genomes of eighteen Dothideomycetes fungi.</title>
        <authorList>
            <person name="Ohm R.A."/>
            <person name="Feau N."/>
            <person name="Henrissat B."/>
            <person name="Schoch C.L."/>
            <person name="Horwitz B.A."/>
            <person name="Barry K.W."/>
            <person name="Condon B.J."/>
            <person name="Copeland A.C."/>
            <person name="Dhillon B."/>
            <person name="Glaser F."/>
            <person name="Hesse C.N."/>
            <person name="Kosti I."/>
            <person name="LaButti K."/>
            <person name="Lindquist E.A."/>
            <person name="Lucas S."/>
            <person name="Salamov A.A."/>
            <person name="Bradshaw R.E."/>
            <person name="Ciuffetti L."/>
            <person name="Hamelin R.C."/>
            <person name="Kema G.H.J."/>
            <person name="Lawrence C."/>
            <person name="Scott J.A."/>
            <person name="Spatafora J.W."/>
            <person name="Turgeon B.G."/>
            <person name="de Wit P.J.G.M."/>
            <person name="Zhong S."/>
            <person name="Goodwin S.B."/>
            <person name="Grigoriev I.V."/>
        </authorList>
    </citation>
    <scope>NUCLEOTIDE SEQUENCE [LARGE SCALE GENOMIC DNA]</scope>
    <source>
        <strain evidence="5 6">SO2202</strain>
    </source>
</reference>